<dbReference type="EC" id="2.7.13.3" evidence="3"/>
<evidence type="ECO:0000256" key="3">
    <source>
        <dbReference type="ARBA" id="ARBA00012438"/>
    </source>
</evidence>
<feature type="transmembrane region" description="Helical" evidence="14">
    <location>
        <begin position="214"/>
        <end position="232"/>
    </location>
</feature>
<dbReference type="SUPFAM" id="SSF55785">
    <property type="entry name" value="PYP-like sensor domain (PAS domain)"/>
    <property type="match status" value="1"/>
</dbReference>
<dbReference type="InterPro" id="IPR031621">
    <property type="entry name" value="HisKA_7TM"/>
</dbReference>
<feature type="compositionally biased region" description="Acidic residues" evidence="13">
    <location>
        <begin position="603"/>
        <end position="614"/>
    </location>
</feature>
<dbReference type="GO" id="GO:0030295">
    <property type="term" value="F:protein kinase activator activity"/>
    <property type="evidence" value="ECO:0007669"/>
    <property type="project" value="TreeGrafter"/>
</dbReference>
<evidence type="ECO:0000256" key="14">
    <source>
        <dbReference type="SAM" id="Phobius"/>
    </source>
</evidence>
<gene>
    <name evidence="17" type="ORF">N0B31_14260</name>
</gene>
<dbReference type="InterPro" id="IPR050351">
    <property type="entry name" value="BphY/WalK/GraS-like"/>
</dbReference>
<feature type="domain" description="Histidine kinase" evidence="15">
    <location>
        <begin position="391"/>
        <end position="598"/>
    </location>
</feature>
<evidence type="ECO:0000256" key="2">
    <source>
        <dbReference type="ARBA" id="ARBA00004141"/>
    </source>
</evidence>
<dbReference type="Gene3D" id="3.30.565.10">
    <property type="entry name" value="Histidine kinase-like ATPase, C-terminal domain"/>
    <property type="match status" value="1"/>
</dbReference>
<keyword evidence="7" id="KW-0547">Nucleotide-binding</keyword>
<evidence type="ECO:0000256" key="5">
    <source>
        <dbReference type="ARBA" id="ARBA00022679"/>
    </source>
</evidence>
<proteinExistence type="predicted"/>
<dbReference type="PANTHER" id="PTHR42878">
    <property type="entry name" value="TWO-COMPONENT HISTIDINE KINASE"/>
    <property type="match status" value="1"/>
</dbReference>
<dbReference type="PANTHER" id="PTHR42878:SF7">
    <property type="entry name" value="SENSOR HISTIDINE KINASE GLRK"/>
    <property type="match status" value="1"/>
</dbReference>
<dbReference type="PRINTS" id="PR00344">
    <property type="entry name" value="BCTRLSENSOR"/>
</dbReference>
<dbReference type="PROSITE" id="PS50112">
    <property type="entry name" value="PAS"/>
    <property type="match status" value="1"/>
</dbReference>
<name>A0A9E7R091_9EURY</name>
<evidence type="ECO:0000256" key="12">
    <source>
        <dbReference type="ARBA" id="ARBA00023136"/>
    </source>
</evidence>
<evidence type="ECO:0000256" key="8">
    <source>
        <dbReference type="ARBA" id="ARBA00022777"/>
    </source>
</evidence>
<evidence type="ECO:0000256" key="10">
    <source>
        <dbReference type="ARBA" id="ARBA00022989"/>
    </source>
</evidence>
<evidence type="ECO:0000256" key="6">
    <source>
        <dbReference type="ARBA" id="ARBA00022692"/>
    </source>
</evidence>
<dbReference type="GeneID" id="74943608"/>
<evidence type="ECO:0000313" key="17">
    <source>
        <dbReference type="EMBL" id="UWM53301.1"/>
    </source>
</evidence>
<dbReference type="Pfam" id="PF08448">
    <property type="entry name" value="PAS_4"/>
    <property type="match status" value="1"/>
</dbReference>
<reference evidence="17" key="1">
    <citation type="submission" date="2022-09" db="EMBL/GenBank/DDBJ databases">
        <title>Diverse halophilic archaea isolated from saline environments.</title>
        <authorList>
            <person name="Cui H.-L."/>
        </authorList>
    </citation>
    <scope>NUCLEOTIDE SEQUENCE</scope>
    <source>
        <strain evidence="17">ZS-35-S2</strain>
    </source>
</reference>
<dbReference type="GO" id="GO:0000155">
    <property type="term" value="F:phosphorelay sensor kinase activity"/>
    <property type="evidence" value="ECO:0007669"/>
    <property type="project" value="InterPro"/>
</dbReference>
<dbReference type="EMBL" id="CP104003">
    <property type="protein sequence ID" value="UWM53301.1"/>
    <property type="molecule type" value="Genomic_DNA"/>
</dbReference>
<dbReference type="Pfam" id="PF16927">
    <property type="entry name" value="HisKA_7TM"/>
    <property type="match status" value="1"/>
</dbReference>
<dbReference type="KEGG" id="ssai:N0B31_14260"/>
<dbReference type="CDD" id="cd00130">
    <property type="entry name" value="PAS"/>
    <property type="match status" value="1"/>
</dbReference>
<evidence type="ECO:0000256" key="7">
    <source>
        <dbReference type="ARBA" id="ARBA00022741"/>
    </source>
</evidence>
<keyword evidence="4" id="KW-0597">Phosphoprotein</keyword>
<keyword evidence="5" id="KW-0808">Transferase</keyword>
<sequence>MYRAIGATRAPPGSTVGSAGGALDSVAQSTVGDPTWPVALYTPLAFAAAVLSVGFAVVLWRSRRAPGALALLALALGAAWWSLTYGLEQSVSAFGAKLLLGRLSYLGIVTVPVAWFAFALAYTGRHHHLTRVAVALLAAPAVVTAFLPWASGSNDLFWASTTLAPGGTGEVLALTYGPLFWIWSTYAYVLLGAGTVLLLRSVPTGVRVFRAQTALLLVGVGAPWLANVAYLLRLSPGALDFTPIAFVVSAVALGGGLRRYRLFAVNPAARAAARDQLVEGMADPVVVLTPDGLVVDLNASARSVLGTEGTDPVGAPVTDVAPDLAAVLPDGGTDPHSEVGVLTTADPTRHYEVRVAALSGDGPRSVGRLVTLRDVTERRRRELRLAVLNRVLRHDLRNDLSVMAGYARLLRDLDGAEEYATVISERAAGSLDLVETVRDVEQTLEHGAPTCSPIDIVGVVDEQVRAARRSHPEAEVETALPAAERVLATDLVSSAVDNLVENAIEHNDADRPWVRVSVVRTEREGRPWVEVRVTDDGPTIPERDRAVLVGGDGATLEEASGLGLWLVNWIVAESGGEVEYESNDPRGNVVVVRLPAAEPGGGEGDEGGTDDERDPDLTGTDARQAIPVERSRSSGRPADGTPSRSTAVD</sequence>
<dbReference type="SUPFAM" id="SSF55874">
    <property type="entry name" value="ATPase domain of HSP90 chaperone/DNA topoisomerase II/histidine kinase"/>
    <property type="match status" value="1"/>
</dbReference>
<keyword evidence="6 14" id="KW-0812">Transmembrane</keyword>
<feature type="region of interest" description="Disordered" evidence="13">
    <location>
        <begin position="596"/>
        <end position="649"/>
    </location>
</feature>
<dbReference type="AlphaFoldDB" id="A0A9E7R091"/>
<dbReference type="SMART" id="SM00387">
    <property type="entry name" value="HATPase_c"/>
    <property type="match status" value="1"/>
</dbReference>
<evidence type="ECO:0000313" key="18">
    <source>
        <dbReference type="Proteomes" id="UP001057580"/>
    </source>
</evidence>
<evidence type="ECO:0000256" key="11">
    <source>
        <dbReference type="ARBA" id="ARBA00023012"/>
    </source>
</evidence>
<dbReference type="InterPro" id="IPR005467">
    <property type="entry name" value="His_kinase_dom"/>
</dbReference>
<dbReference type="InterPro" id="IPR004358">
    <property type="entry name" value="Sig_transdc_His_kin-like_C"/>
</dbReference>
<keyword evidence="12 14" id="KW-0472">Membrane</keyword>
<keyword evidence="9 17" id="KW-0067">ATP-binding</keyword>
<evidence type="ECO:0000259" key="16">
    <source>
        <dbReference type="PROSITE" id="PS50112"/>
    </source>
</evidence>
<dbReference type="InterPro" id="IPR000014">
    <property type="entry name" value="PAS"/>
</dbReference>
<dbReference type="Pfam" id="PF02518">
    <property type="entry name" value="HATPase_c"/>
    <property type="match status" value="1"/>
</dbReference>
<dbReference type="Gene3D" id="3.30.450.20">
    <property type="entry name" value="PAS domain"/>
    <property type="match status" value="1"/>
</dbReference>
<feature type="transmembrane region" description="Helical" evidence="14">
    <location>
        <begin position="180"/>
        <end position="202"/>
    </location>
</feature>
<evidence type="ECO:0000256" key="13">
    <source>
        <dbReference type="SAM" id="MobiDB-lite"/>
    </source>
</evidence>
<keyword evidence="8" id="KW-0418">Kinase</keyword>
<accession>A0A9E7R091</accession>
<dbReference type="GO" id="GO:0005524">
    <property type="term" value="F:ATP binding"/>
    <property type="evidence" value="ECO:0007669"/>
    <property type="project" value="UniProtKB-KW"/>
</dbReference>
<feature type="transmembrane region" description="Helical" evidence="14">
    <location>
        <begin position="103"/>
        <end position="122"/>
    </location>
</feature>
<dbReference type="PROSITE" id="PS50109">
    <property type="entry name" value="HIS_KIN"/>
    <property type="match status" value="1"/>
</dbReference>
<evidence type="ECO:0000256" key="1">
    <source>
        <dbReference type="ARBA" id="ARBA00000085"/>
    </source>
</evidence>
<evidence type="ECO:0000256" key="4">
    <source>
        <dbReference type="ARBA" id="ARBA00022553"/>
    </source>
</evidence>
<comment type="subcellular location">
    <subcellularLocation>
        <location evidence="2">Membrane</location>
        <topology evidence="2">Multi-pass membrane protein</topology>
    </subcellularLocation>
</comment>
<dbReference type="Proteomes" id="UP001057580">
    <property type="component" value="Chromosome"/>
</dbReference>
<feature type="transmembrane region" description="Helical" evidence="14">
    <location>
        <begin position="38"/>
        <end position="60"/>
    </location>
</feature>
<feature type="transmembrane region" description="Helical" evidence="14">
    <location>
        <begin position="67"/>
        <end position="83"/>
    </location>
</feature>
<keyword evidence="11" id="KW-0902">Two-component regulatory system</keyword>
<keyword evidence="10 14" id="KW-1133">Transmembrane helix</keyword>
<keyword evidence="18" id="KW-1185">Reference proteome</keyword>
<protein>
    <recommendedName>
        <fullName evidence="3">histidine kinase</fullName>
        <ecNumber evidence="3">2.7.13.3</ecNumber>
    </recommendedName>
</protein>
<organism evidence="17 18">
    <name type="scientific">Salinirubellus salinus</name>
    <dbReference type="NCBI Taxonomy" id="1364945"/>
    <lineage>
        <taxon>Archaea</taxon>
        <taxon>Methanobacteriati</taxon>
        <taxon>Methanobacteriota</taxon>
        <taxon>Stenosarchaea group</taxon>
        <taxon>Halobacteria</taxon>
        <taxon>Halobacteriales</taxon>
        <taxon>Natronomonadaceae</taxon>
        <taxon>Salinirubellus</taxon>
    </lineage>
</organism>
<comment type="catalytic activity">
    <reaction evidence="1">
        <text>ATP + protein L-histidine = ADP + protein N-phospho-L-histidine.</text>
        <dbReference type="EC" id="2.7.13.3"/>
    </reaction>
</comment>
<dbReference type="CDD" id="cd00082">
    <property type="entry name" value="HisKA"/>
    <property type="match status" value="1"/>
</dbReference>
<feature type="domain" description="PAS" evidence="16">
    <location>
        <begin position="270"/>
        <end position="314"/>
    </location>
</feature>
<dbReference type="InterPro" id="IPR036890">
    <property type="entry name" value="HATPase_C_sf"/>
</dbReference>
<dbReference type="GO" id="GO:0000156">
    <property type="term" value="F:phosphorelay response regulator activity"/>
    <property type="evidence" value="ECO:0007669"/>
    <property type="project" value="TreeGrafter"/>
</dbReference>
<dbReference type="InterPro" id="IPR013656">
    <property type="entry name" value="PAS_4"/>
</dbReference>
<evidence type="ECO:0000256" key="9">
    <source>
        <dbReference type="ARBA" id="ARBA00022840"/>
    </source>
</evidence>
<dbReference type="InterPro" id="IPR003661">
    <property type="entry name" value="HisK_dim/P_dom"/>
</dbReference>
<dbReference type="GO" id="GO:0007234">
    <property type="term" value="P:osmosensory signaling via phosphorelay pathway"/>
    <property type="evidence" value="ECO:0007669"/>
    <property type="project" value="TreeGrafter"/>
</dbReference>
<feature type="transmembrane region" description="Helical" evidence="14">
    <location>
        <begin position="129"/>
        <end position="150"/>
    </location>
</feature>
<dbReference type="RefSeq" id="WP_260592295.1">
    <property type="nucleotide sequence ID" value="NZ_CP104003.1"/>
</dbReference>
<evidence type="ECO:0000259" key="15">
    <source>
        <dbReference type="PROSITE" id="PS50109"/>
    </source>
</evidence>
<dbReference type="InterPro" id="IPR003594">
    <property type="entry name" value="HATPase_dom"/>
</dbReference>
<dbReference type="GO" id="GO:0016020">
    <property type="term" value="C:membrane"/>
    <property type="evidence" value="ECO:0007669"/>
    <property type="project" value="UniProtKB-SubCell"/>
</dbReference>
<dbReference type="InterPro" id="IPR035965">
    <property type="entry name" value="PAS-like_dom_sf"/>
</dbReference>